<evidence type="ECO:0000256" key="4">
    <source>
        <dbReference type="ARBA" id="ARBA00022692"/>
    </source>
</evidence>
<feature type="transmembrane region" description="Helical" evidence="9">
    <location>
        <begin position="199"/>
        <end position="220"/>
    </location>
</feature>
<dbReference type="GO" id="GO:0005886">
    <property type="term" value="C:plasma membrane"/>
    <property type="evidence" value="ECO:0007669"/>
    <property type="project" value="TreeGrafter"/>
</dbReference>
<dbReference type="AlphaFoldDB" id="A0A1M7SIA0"/>
<dbReference type="PANTHER" id="PTHR11562">
    <property type="entry name" value="CATION EFFLUX PROTEIN/ ZINC TRANSPORTER"/>
    <property type="match status" value="1"/>
</dbReference>
<dbReference type="PANTHER" id="PTHR11562:SF17">
    <property type="entry name" value="RE54080P-RELATED"/>
    <property type="match status" value="1"/>
</dbReference>
<keyword evidence="3" id="KW-0813">Transport</keyword>
<evidence type="ECO:0000313" key="13">
    <source>
        <dbReference type="Proteomes" id="UP000184066"/>
    </source>
</evidence>
<dbReference type="InterPro" id="IPR027470">
    <property type="entry name" value="Cation_efflux_CTD"/>
</dbReference>
<reference evidence="12 13" key="1">
    <citation type="submission" date="2016-12" db="EMBL/GenBank/DDBJ databases">
        <authorList>
            <person name="Song W.-J."/>
            <person name="Kurnit D.M."/>
        </authorList>
    </citation>
    <scope>NUCLEOTIDE SEQUENCE [LARGE SCALE GENOMIC DNA]</scope>
    <source>
        <strain evidence="12 13">CGMCC 1.10808</strain>
    </source>
</reference>
<dbReference type="OrthoDB" id="9809646at2"/>
<comment type="similarity">
    <text evidence="2">Belongs to the cation diffusion facilitator (CDF) transporter (TC 2.A.4) family. SLC30A subfamily.</text>
</comment>
<dbReference type="Pfam" id="PF01545">
    <property type="entry name" value="Cation_efflux"/>
    <property type="match status" value="1"/>
</dbReference>
<feature type="transmembrane region" description="Helical" evidence="9">
    <location>
        <begin position="99"/>
        <end position="118"/>
    </location>
</feature>
<evidence type="ECO:0000256" key="2">
    <source>
        <dbReference type="ARBA" id="ARBA00008873"/>
    </source>
</evidence>
<evidence type="ECO:0000313" key="12">
    <source>
        <dbReference type="EMBL" id="SHN58132.1"/>
    </source>
</evidence>
<accession>A0A1M7SIA0</accession>
<keyword evidence="8 9" id="KW-0472">Membrane</keyword>
<dbReference type="Proteomes" id="UP000184066">
    <property type="component" value="Unassembled WGS sequence"/>
</dbReference>
<keyword evidence="6 9" id="KW-1133">Transmembrane helix</keyword>
<dbReference type="STRING" id="1189325.SAMN04488119_10349"/>
<evidence type="ECO:0000256" key="3">
    <source>
        <dbReference type="ARBA" id="ARBA00022448"/>
    </source>
</evidence>
<evidence type="ECO:0000256" key="1">
    <source>
        <dbReference type="ARBA" id="ARBA00004141"/>
    </source>
</evidence>
<feature type="transmembrane region" description="Helical" evidence="9">
    <location>
        <begin position="138"/>
        <end position="158"/>
    </location>
</feature>
<dbReference type="SUPFAM" id="SSF161111">
    <property type="entry name" value="Cation efflux protein transmembrane domain-like"/>
    <property type="match status" value="1"/>
</dbReference>
<evidence type="ECO:0000256" key="5">
    <source>
        <dbReference type="ARBA" id="ARBA00022906"/>
    </source>
</evidence>
<organism evidence="12 13">
    <name type="scientific">Oceanicella actignis</name>
    <dbReference type="NCBI Taxonomy" id="1189325"/>
    <lineage>
        <taxon>Bacteria</taxon>
        <taxon>Pseudomonadati</taxon>
        <taxon>Pseudomonadota</taxon>
        <taxon>Alphaproteobacteria</taxon>
        <taxon>Rhodobacterales</taxon>
        <taxon>Paracoccaceae</taxon>
        <taxon>Oceanicella</taxon>
    </lineage>
</organism>
<evidence type="ECO:0000259" key="11">
    <source>
        <dbReference type="Pfam" id="PF16916"/>
    </source>
</evidence>
<evidence type="ECO:0000256" key="8">
    <source>
        <dbReference type="ARBA" id="ARBA00023136"/>
    </source>
</evidence>
<feature type="domain" description="Cation efflux protein cytoplasmic" evidence="11">
    <location>
        <begin position="232"/>
        <end position="305"/>
    </location>
</feature>
<evidence type="ECO:0000256" key="7">
    <source>
        <dbReference type="ARBA" id="ARBA00023065"/>
    </source>
</evidence>
<dbReference type="RefSeq" id="WP_072746499.1">
    <property type="nucleotide sequence ID" value="NZ_FOHL01000003.1"/>
</dbReference>
<dbReference type="InterPro" id="IPR002524">
    <property type="entry name" value="Cation_efflux"/>
</dbReference>
<dbReference type="SUPFAM" id="SSF160240">
    <property type="entry name" value="Cation efflux protein cytoplasmic domain-like"/>
    <property type="match status" value="1"/>
</dbReference>
<comment type="subcellular location">
    <subcellularLocation>
        <location evidence="1">Membrane</location>
        <topology evidence="1">Multi-pass membrane protein</topology>
    </subcellularLocation>
</comment>
<keyword evidence="5" id="KW-0864">Zinc transport</keyword>
<feature type="transmembrane region" description="Helical" evidence="9">
    <location>
        <begin position="170"/>
        <end position="193"/>
    </location>
</feature>
<keyword evidence="13" id="KW-1185">Reference proteome</keyword>
<evidence type="ECO:0000256" key="9">
    <source>
        <dbReference type="SAM" id="Phobius"/>
    </source>
</evidence>
<dbReference type="Pfam" id="PF16916">
    <property type="entry name" value="ZT_dimer"/>
    <property type="match status" value="1"/>
</dbReference>
<dbReference type="InterPro" id="IPR058533">
    <property type="entry name" value="Cation_efflux_TM"/>
</dbReference>
<evidence type="ECO:0000256" key="6">
    <source>
        <dbReference type="ARBA" id="ARBA00022989"/>
    </source>
</evidence>
<keyword evidence="4 9" id="KW-0812">Transmembrane</keyword>
<dbReference type="InterPro" id="IPR027469">
    <property type="entry name" value="Cation_efflux_TMD_sf"/>
</dbReference>
<proteinExistence type="inferred from homology"/>
<dbReference type="EMBL" id="FRDL01000002">
    <property type="protein sequence ID" value="SHN58132.1"/>
    <property type="molecule type" value="Genomic_DNA"/>
</dbReference>
<feature type="transmembrane region" description="Helical" evidence="9">
    <location>
        <begin position="41"/>
        <end position="65"/>
    </location>
</feature>
<dbReference type="InterPro" id="IPR050681">
    <property type="entry name" value="CDF/SLC30A"/>
</dbReference>
<protein>
    <submittedName>
        <fullName evidence="12">Cobalt-zinc-cadmium efflux system protein</fullName>
    </submittedName>
</protein>
<dbReference type="NCBIfam" id="TIGR01297">
    <property type="entry name" value="CDF"/>
    <property type="match status" value="1"/>
</dbReference>
<feature type="domain" description="Cation efflux protein transmembrane" evidence="10">
    <location>
        <begin position="40"/>
        <end position="225"/>
    </location>
</feature>
<evidence type="ECO:0000259" key="10">
    <source>
        <dbReference type="Pfam" id="PF01545"/>
    </source>
</evidence>
<dbReference type="InterPro" id="IPR036837">
    <property type="entry name" value="Cation_efflux_CTD_sf"/>
</dbReference>
<keyword evidence="5" id="KW-0862">Zinc</keyword>
<dbReference type="Gene3D" id="1.20.1510.10">
    <property type="entry name" value="Cation efflux protein transmembrane domain"/>
    <property type="match status" value="1"/>
</dbReference>
<dbReference type="GO" id="GO:0005385">
    <property type="term" value="F:zinc ion transmembrane transporter activity"/>
    <property type="evidence" value="ECO:0007669"/>
    <property type="project" value="TreeGrafter"/>
</dbReference>
<gene>
    <name evidence="12" type="ORF">SAMN05216200_102460</name>
</gene>
<keyword evidence="7" id="KW-0406">Ion transport</keyword>
<name>A0A1M7SIA0_9RHOB</name>
<sequence length="316" mass="32953">MPHDHDAGSAHASGHGHGFGHAHGPVELSARDLTPAFRWAVGLNAAYVLIEAAAGLLIGSLALLADAAHNLTDVAGLLAAWAAAELARRAPTARYTYGLGRATVLAALLNAIAIMVGVGAVSWEAVRRLGDPINTPPAAIAIVALLGIGVNFGTALLFRRDSRSDLNARGAYLHMLADGAVSLAVTLAALGMMATGWRWLDPAAALGVGAVIAFSAFDLLRASLRLSLDGVPEGVDAQEVRAWLAAQPGVRGLHDLHIWALSATRTALTAHLVMARPPAPGFLTRIAEELRRRHGIDHVTIQIEDENEPCASARCA</sequence>